<organism evidence="3 6">
    <name type="scientific">Corynebacterium otitidis ATCC 51513</name>
    <dbReference type="NCBI Taxonomy" id="883169"/>
    <lineage>
        <taxon>Bacteria</taxon>
        <taxon>Bacillati</taxon>
        <taxon>Actinomycetota</taxon>
        <taxon>Actinomycetes</taxon>
        <taxon>Mycobacteriales</taxon>
        <taxon>Corynebacteriaceae</taxon>
        <taxon>Corynebacterium</taxon>
    </lineage>
</organism>
<dbReference type="Proteomes" id="UP000011016">
    <property type="component" value="Unassembled WGS sequence"/>
</dbReference>
<gene>
    <name evidence="3" type="ORF">BN46_0491</name>
    <name evidence="4" type="ORF">HMPREF9719_01068</name>
</gene>
<evidence type="ECO:0000256" key="1">
    <source>
        <dbReference type="SAM" id="MobiDB-lite"/>
    </source>
</evidence>
<accession>I7JVS2</accession>
<evidence type="ECO:0000313" key="3">
    <source>
        <dbReference type="EMBL" id="CCI83231.1"/>
    </source>
</evidence>
<protein>
    <submittedName>
        <fullName evidence="3">Putative secreted protein</fullName>
    </submittedName>
</protein>
<dbReference type="RefSeq" id="WP_004600958.1">
    <property type="nucleotide sequence ID" value="NZ_HF541866.1"/>
</dbReference>
<reference evidence="4 5" key="2">
    <citation type="submission" date="2012-08" db="EMBL/GenBank/DDBJ databases">
        <title>The Genome Sequence of Turicella otitidis ATCC 51513.</title>
        <authorList>
            <consortium name="The Broad Institute Genome Sequencing Platform"/>
            <person name="Earl A."/>
            <person name="Ward D."/>
            <person name="Feldgarden M."/>
            <person name="Gevers D."/>
            <person name="Huys G."/>
            <person name="Walker B."/>
            <person name="Young S.K."/>
            <person name="Zeng Q."/>
            <person name="Gargeya S."/>
            <person name="Fitzgerald M."/>
            <person name="Haas B."/>
            <person name="Abouelleil A."/>
            <person name="Alvarado L."/>
            <person name="Arachchi H.M."/>
            <person name="Berlin A.M."/>
            <person name="Chapman S.B."/>
            <person name="Goldberg J."/>
            <person name="Griggs A."/>
            <person name="Gujja S."/>
            <person name="Hansen M."/>
            <person name="Howarth C."/>
            <person name="Imamovic A."/>
            <person name="Larimer J."/>
            <person name="McCowen C."/>
            <person name="Montmayeur A."/>
            <person name="Murphy C."/>
            <person name="Neiman D."/>
            <person name="Pearson M."/>
            <person name="Priest M."/>
            <person name="Roberts A."/>
            <person name="Saif S."/>
            <person name="Shea T."/>
            <person name="Sisk P."/>
            <person name="Sykes S."/>
            <person name="Wortman J."/>
            <person name="Nusbaum C."/>
            <person name="Birren B."/>
        </authorList>
    </citation>
    <scope>NUCLEOTIDE SEQUENCE [LARGE SCALE GENOMIC DNA]</scope>
    <source>
        <strain evidence="4 5">ATCC 51513</strain>
    </source>
</reference>
<comment type="caution">
    <text evidence="3">The sequence shown here is derived from an EMBL/GenBank/DDBJ whole genome shotgun (WGS) entry which is preliminary data.</text>
</comment>
<dbReference type="EMBL" id="AHAE01000047">
    <property type="protein sequence ID" value="EJZ81996.1"/>
    <property type="molecule type" value="Genomic_DNA"/>
</dbReference>
<evidence type="ECO:0000313" key="5">
    <source>
        <dbReference type="Proteomes" id="UP000006078"/>
    </source>
</evidence>
<sequence length="111" mass="11794">MKSPSTRSLLYFVFVVSILAAVVSLAAIIAWFFMATTNLTVIIAALITGIVGVAIAAYFGTLIKREKAAEKAQAGEDDGEERTLDPTSQASTPGARPERGGEHRAEDRPAE</sequence>
<name>I7JVS2_9CORY</name>
<feature type="transmembrane region" description="Helical" evidence="2">
    <location>
        <begin position="39"/>
        <end position="63"/>
    </location>
</feature>
<keyword evidence="5" id="KW-1185">Reference proteome</keyword>
<evidence type="ECO:0000256" key="2">
    <source>
        <dbReference type="SAM" id="Phobius"/>
    </source>
</evidence>
<feature type="compositionally biased region" description="Basic and acidic residues" evidence="1">
    <location>
        <begin position="96"/>
        <end position="111"/>
    </location>
</feature>
<dbReference type="AlphaFoldDB" id="I7JVS2"/>
<dbReference type="EMBL" id="CAJZ01000069">
    <property type="protein sequence ID" value="CCI83231.1"/>
    <property type="molecule type" value="Genomic_DNA"/>
</dbReference>
<feature type="region of interest" description="Disordered" evidence="1">
    <location>
        <begin position="70"/>
        <end position="111"/>
    </location>
</feature>
<proteinExistence type="predicted"/>
<dbReference type="Proteomes" id="UP000006078">
    <property type="component" value="Unassembled WGS sequence"/>
</dbReference>
<reference evidence="3 6" key="1">
    <citation type="journal article" date="2012" name="J. Bacteriol.">
        <title>Draft Genome Sequence of Turicella otitidis ATCC 51513, Isolated from Middle Ear Fluid from a Child with Otitis Media.</title>
        <authorList>
            <person name="Brinkrolf K."/>
            <person name="Schneider J."/>
            <person name="Knecht M."/>
            <person name="Ruckert C."/>
            <person name="Tauch A."/>
        </authorList>
    </citation>
    <scope>NUCLEOTIDE SEQUENCE [LARGE SCALE GENOMIC DNA]</scope>
    <source>
        <strain evidence="3 6">ATCC 51513</strain>
    </source>
</reference>
<keyword evidence="2" id="KW-0812">Transmembrane</keyword>
<evidence type="ECO:0000313" key="6">
    <source>
        <dbReference type="Proteomes" id="UP000011016"/>
    </source>
</evidence>
<keyword evidence="2" id="KW-0472">Membrane</keyword>
<dbReference type="HOGENOM" id="CLU_2157273_0_0_11"/>
<feature type="transmembrane region" description="Helical" evidence="2">
    <location>
        <begin position="9"/>
        <end position="33"/>
    </location>
</feature>
<keyword evidence="2" id="KW-1133">Transmembrane helix</keyword>
<evidence type="ECO:0000313" key="4">
    <source>
        <dbReference type="EMBL" id="EJZ81996.1"/>
    </source>
</evidence>